<accession>A0A2C8FAA4</accession>
<keyword evidence="1" id="KW-0472">Membrane</keyword>
<evidence type="ECO:0000259" key="2">
    <source>
        <dbReference type="Pfam" id="PF14358"/>
    </source>
</evidence>
<keyword evidence="4" id="KW-1185">Reference proteome</keyword>
<keyword evidence="1" id="KW-1133">Transmembrane helix</keyword>
<protein>
    <recommendedName>
        <fullName evidence="2">Flavinylation-associated cytochrome domain-containing protein</fullName>
    </recommendedName>
</protein>
<dbReference type="Pfam" id="PF14358">
    <property type="entry name" value="DUF4405"/>
    <property type="match status" value="1"/>
</dbReference>
<evidence type="ECO:0000313" key="4">
    <source>
        <dbReference type="Proteomes" id="UP000219215"/>
    </source>
</evidence>
<feature type="transmembrane region" description="Helical" evidence="1">
    <location>
        <begin position="51"/>
        <end position="71"/>
    </location>
</feature>
<proteinExistence type="predicted"/>
<organism evidence="3 4">
    <name type="scientific">Pseudodesulfovibrio profundus</name>
    <dbReference type="NCBI Taxonomy" id="57320"/>
    <lineage>
        <taxon>Bacteria</taxon>
        <taxon>Pseudomonadati</taxon>
        <taxon>Thermodesulfobacteriota</taxon>
        <taxon>Desulfovibrionia</taxon>
        <taxon>Desulfovibrionales</taxon>
        <taxon>Desulfovibrionaceae</taxon>
    </lineage>
</organism>
<sequence length="275" mass="29869">MLRKITSLTSFLALIITLVTSVILYIVPQGRVAYWADWHLMGLSKEQWGDIHITVGTLFLVMLFIHLWLNWKPITAYMKNQAREMVVMTKPMIISVALTAFVTVGTLLGLPPMQQLIDLGASIKDGAVATYGNPPYGHAELSPLKKFCGFLGFDAEKALAALQQKGYGPDISLQTPVKEIAASKGVSPQQVLDDIRVALGESMDPFAAMPATPPEGTGKLALADICKTFGLPLQEAVAKLNTQSIKADGAWTMKKIANENGMNPKEVYDALRATP</sequence>
<reference evidence="4" key="1">
    <citation type="submission" date="2017-09" db="EMBL/GenBank/DDBJ databases">
        <authorList>
            <person name="Regsiter A."/>
            <person name="William W."/>
        </authorList>
    </citation>
    <scope>NUCLEOTIDE SEQUENCE [LARGE SCALE GENOMIC DNA]</scope>
    <source>
        <strain evidence="4">500-1</strain>
    </source>
</reference>
<evidence type="ECO:0000313" key="3">
    <source>
        <dbReference type="EMBL" id="SOB59575.1"/>
    </source>
</evidence>
<dbReference type="InterPro" id="IPR025517">
    <property type="entry name" value="DUF4405"/>
</dbReference>
<keyword evidence="1" id="KW-0812">Transmembrane</keyword>
<dbReference type="AlphaFoldDB" id="A0A2C8FAA4"/>
<dbReference type="Proteomes" id="UP000219215">
    <property type="component" value="Chromosome DPRO"/>
</dbReference>
<feature type="transmembrane region" description="Helical" evidence="1">
    <location>
        <begin position="92"/>
        <end position="110"/>
    </location>
</feature>
<evidence type="ECO:0000256" key="1">
    <source>
        <dbReference type="SAM" id="Phobius"/>
    </source>
</evidence>
<dbReference type="KEGG" id="pprf:DPRO_2666"/>
<dbReference type="EMBL" id="LT907975">
    <property type="protein sequence ID" value="SOB59575.1"/>
    <property type="molecule type" value="Genomic_DNA"/>
</dbReference>
<feature type="domain" description="Flavinylation-associated cytochrome" evidence="2">
    <location>
        <begin position="5"/>
        <end position="71"/>
    </location>
</feature>
<name>A0A2C8FAA4_9BACT</name>
<gene>
    <name evidence="3" type="ORF">DPRO_2666</name>
</gene>
<feature type="transmembrane region" description="Helical" evidence="1">
    <location>
        <begin position="7"/>
        <end position="27"/>
    </location>
</feature>
<dbReference type="RefSeq" id="WP_097012433.1">
    <property type="nucleotide sequence ID" value="NZ_LT907975.1"/>
</dbReference>
<dbReference type="OrthoDB" id="9793491at2"/>